<dbReference type="PROSITE" id="PS50970">
    <property type="entry name" value="HCY"/>
    <property type="match status" value="1"/>
</dbReference>
<feature type="binding site" evidence="5">
    <location>
        <position position="361"/>
    </location>
    <ligand>
        <name>Zn(2+)</name>
        <dbReference type="ChEBI" id="CHEBI:29105"/>
    </ligand>
</feature>
<dbReference type="InterPro" id="IPR036589">
    <property type="entry name" value="HCY_dom_sf"/>
</dbReference>
<feature type="domain" description="Hcy-binding" evidence="6">
    <location>
        <begin position="1"/>
        <end position="375"/>
    </location>
</feature>
<keyword evidence="1 5" id="KW-0489">Methyltransferase</keyword>
<protein>
    <submittedName>
        <fullName evidence="7">Related to homocysteine S-methyltransferase</fullName>
    </submittedName>
</protein>
<dbReference type="GO" id="GO:0032259">
    <property type="term" value="P:methylation"/>
    <property type="evidence" value="ECO:0007669"/>
    <property type="project" value="UniProtKB-KW"/>
</dbReference>
<evidence type="ECO:0000256" key="5">
    <source>
        <dbReference type="PROSITE-ProRule" id="PRU00333"/>
    </source>
</evidence>
<feature type="binding site" evidence="5">
    <location>
        <position position="272"/>
    </location>
    <ligand>
        <name>Zn(2+)</name>
        <dbReference type="ChEBI" id="CHEBI:29105"/>
    </ligand>
</feature>
<reference evidence="8" key="1">
    <citation type="submission" date="2016-03" db="EMBL/GenBank/DDBJ databases">
        <authorList>
            <person name="Ploux O."/>
        </authorList>
    </citation>
    <scope>NUCLEOTIDE SEQUENCE [LARGE SCALE GENOMIC DNA]</scope>
    <source>
        <strain evidence="8">UK7</strain>
    </source>
</reference>
<dbReference type="FunCoup" id="A0A1E1LH72">
    <property type="interactions" value="211"/>
</dbReference>
<dbReference type="AlphaFoldDB" id="A0A1E1LH72"/>
<keyword evidence="3 5" id="KW-0479">Metal-binding</keyword>
<keyword evidence="2 5" id="KW-0808">Transferase</keyword>
<evidence type="ECO:0000259" key="6">
    <source>
        <dbReference type="PROSITE" id="PS50970"/>
    </source>
</evidence>
<dbReference type="GO" id="GO:0009086">
    <property type="term" value="P:methionine biosynthetic process"/>
    <property type="evidence" value="ECO:0007669"/>
    <property type="project" value="TreeGrafter"/>
</dbReference>
<keyword evidence="8" id="KW-1185">Reference proteome</keyword>
<dbReference type="GO" id="GO:0033528">
    <property type="term" value="P:S-methylmethionine cycle"/>
    <property type="evidence" value="ECO:0007669"/>
    <property type="project" value="TreeGrafter"/>
</dbReference>
<accession>A0A1E1LH72</accession>
<evidence type="ECO:0000256" key="1">
    <source>
        <dbReference type="ARBA" id="ARBA00022603"/>
    </source>
</evidence>
<dbReference type="InParanoid" id="A0A1E1LH72"/>
<evidence type="ECO:0000256" key="4">
    <source>
        <dbReference type="ARBA" id="ARBA00022833"/>
    </source>
</evidence>
<evidence type="ECO:0000256" key="2">
    <source>
        <dbReference type="ARBA" id="ARBA00022679"/>
    </source>
</evidence>
<gene>
    <name evidence="7" type="ORF">RCO7_02219</name>
</gene>
<dbReference type="InterPro" id="IPR051486">
    <property type="entry name" value="Hcy_S-methyltransferase"/>
</dbReference>
<evidence type="ECO:0000313" key="7">
    <source>
        <dbReference type="EMBL" id="CZT09868.1"/>
    </source>
</evidence>
<comment type="cofactor">
    <cofactor evidence="5">
        <name>Zn(2+)</name>
        <dbReference type="ChEBI" id="CHEBI:29105"/>
    </cofactor>
</comment>
<keyword evidence="4 5" id="KW-0862">Zinc</keyword>
<dbReference type="InterPro" id="IPR003726">
    <property type="entry name" value="HCY_dom"/>
</dbReference>
<dbReference type="Gene3D" id="3.20.20.330">
    <property type="entry name" value="Homocysteine-binding-like domain"/>
    <property type="match status" value="1"/>
</dbReference>
<comment type="caution">
    <text evidence="7">The sequence shown here is derived from an EMBL/GenBank/DDBJ whole genome shotgun (WGS) entry which is preliminary data.</text>
</comment>
<name>A0A1E1LH72_9HELO</name>
<dbReference type="STRING" id="914237.A0A1E1LH72"/>
<dbReference type="GO" id="GO:0046872">
    <property type="term" value="F:metal ion binding"/>
    <property type="evidence" value="ECO:0007669"/>
    <property type="project" value="UniProtKB-KW"/>
</dbReference>
<dbReference type="GO" id="GO:0008898">
    <property type="term" value="F:S-adenosylmethionine-homocysteine S-methyltransferase activity"/>
    <property type="evidence" value="ECO:0007669"/>
    <property type="project" value="TreeGrafter"/>
</dbReference>
<dbReference type="PANTHER" id="PTHR46015:SF1">
    <property type="entry name" value="HOMOCYSTEINE S-METHYLTRANSFERASE-LIKE ISOFORM 1"/>
    <property type="match status" value="1"/>
</dbReference>
<dbReference type="Proteomes" id="UP000178129">
    <property type="component" value="Unassembled WGS sequence"/>
</dbReference>
<evidence type="ECO:0000256" key="3">
    <source>
        <dbReference type="ARBA" id="ARBA00022723"/>
    </source>
</evidence>
<feature type="binding site" evidence="5">
    <location>
        <position position="360"/>
    </location>
    <ligand>
        <name>Zn(2+)</name>
        <dbReference type="ChEBI" id="CHEBI:29105"/>
    </ligand>
</feature>
<organism evidence="7 8">
    <name type="scientific">Rhynchosporium graminicola</name>
    <dbReference type="NCBI Taxonomy" id="2792576"/>
    <lineage>
        <taxon>Eukaryota</taxon>
        <taxon>Fungi</taxon>
        <taxon>Dikarya</taxon>
        <taxon>Ascomycota</taxon>
        <taxon>Pezizomycotina</taxon>
        <taxon>Leotiomycetes</taxon>
        <taxon>Helotiales</taxon>
        <taxon>Ploettnerulaceae</taxon>
        <taxon>Rhynchosporium</taxon>
    </lineage>
</organism>
<dbReference type="Pfam" id="PF02574">
    <property type="entry name" value="S-methyl_trans"/>
    <property type="match status" value="1"/>
</dbReference>
<sequence length="379" mass="41031">MPPPIILLDGGLGTTLADQHDCKFDHNTPLWSSHLLISDPSILSAVQTAFAEAGANVLLSATYQASFEGFKRTRIGSGDETGENEGIDEEEAGRFMRNGISIAREAFCSASQNTDDGHGRGNGGVALSLGAYGATMIPSQEYTGKYDEARLSVNGLQAWHAKRLGAFTPIVGMGGGRGSDSLEDEEKRRCWQDVDLVAFETLPLKEEITAVRRVMGQLSPTDGVDSKDFWISCVFPGERMCLPDGSKVGEIVRLMLEQGEGLSVPLAVGINCTKVGKLEGLVEEFEREVGRLVEGGDVEWPALVVYPDGTDGEVYDTTRKEWVKSAGGSKSVMSWDETVFGIVNRAQKRGFWNSIIVGGCCKTTPEDISKLRRRIDQAS</sequence>
<dbReference type="EMBL" id="FJUW01000052">
    <property type="protein sequence ID" value="CZT09868.1"/>
    <property type="molecule type" value="Genomic_DNA"/>
</dbReference>
<evidence type="ECO:0000313" key="8">
    <source>
        <dbReference type="Proteomes" id="UP000178129"/>
    </source>
</evidence>
<dbReference type="SUPFAM" id="SSF82282">
    <property type="entry name" value="Homocysteine S-methyltransferase"/>
    <property type="match status" value="1"/>
</dbReference>
<proteinExistence type="predicted"/>
<dbReference type="PANTHER" id="PTHR46015">
    <property type="entry name" value="ZGC:172121"/>
    <property type="match status" value="1"/>
</dbReference>